<evidence type="ECO:0000313" key="3">
    <source>
        <dbReference type="EMBL" id="PVD26265.1"/>
    </source>
</evidence>
<name>A0A2T7NYK9_POMCA</name>
<keyword evidence="4" id="KW-1185">Reference proteome</keyword>
<sequence length="1038" mass="120498">MANGGRYTSSSTESDEYYHGSRGRHHSGDDDDRMYRLTSNLKDTTRNLKTLDRMLDSYRDVGRVQRSSNDRIRGDLDRTLEDLQEEKVRGSQLDRSYGSDTEYNGSPSGGPRRRRKKSSVRFADDMNKELHGLHQNVRDLSADQLRLEENLNREIDRRDRGDLDVRRNVRDIGSNLQRQSSDPLSSRVEQRLAAIQNEIQAERRLADRQDDLTSLSSELKQAIHQVCSQPAEERLRSHYLQAESNRYKLESELDGVRRRLDQSEGSRTALQNQVEELRAQLSRAERDRHKLKSYFDEARFEEDMKEERKRRAVEETRDRNFENEIRELRGQLTRSVGAISEMESLRRALEKSERQRAQLSDHIETLSKDLENREKQAAKVITQLKTTSDNLEDTERQKAFITQQFEDVTKRLTEVTKDLEKTSHELRSTQLALQESEKKKDEFKGRAQEAVRQWKAKVKQLERDLDRTKHGSTQIMQRNEQLIKEMENQRHHGGYAQMQLDGLKRELADALAVRAAQDEQIRLKDIEVNELKSVRMDLERDLRDTRTIAEKYENELHSLRNRVAGLSEGKHKLEDELSAADAAHRLAQGQAAQLQSELKELSTVKAELAAQLSESSAKIHDFRQRVVELQHREKAAKEETELYKQKLYEERNGLSKGYDSLKQELNEAKVREAHTLQEMNRKFKREHAEYEAAIQALKIELSEEKSASKIARRSEEKLKEDVDMLEKKLKRLEEDNSNMRVKLDLVRQEFETQSQMAEDDISRVKRLEEQLAVTHSELEKLDKMHLTLIEDIAVEIDTLLEVASHDAATGKCQPLNGIKGLNGMVSASNLLLTEIKNKLIWLRAELRGRINRERKLRMEFQQALSATDSDRQFLVSEIVRRNEELDDLAFQKQEIALKEIETMNTVEALEDQVLDLSDELQMAKIKQKMQHSTFECEKQHIIDEMEDILDAQSEKDRINQRYIKLQETLKSLQNDLQTSGLSDHNKDRKSPCNGTKGSILRTSTPTTTPKKRNRVRIHEESATGANGNERIPSDSVFV</sequence>
<keyword evidence="1" id="KW-0175">Coiled coil</keyword>
<proteinExistence type="predicted"/>
<dbReference type="GO" id="GO:0000922">
    <property type="term" value="C:spindle pole"/>
    <property type="evidence" value="ECO:0007669"/>
    <property type="project" value="TreeGrafter"/>
</dbReference>
<feature type="region of interest" description="Disordered" evidence="2">
    <location>
        <begin position="83"/>
        <end position="119"/>
    </location>
</feature>
<dbReference type="OrthoDB" id="10046318at2759"/>
<feature type="coiled-coil region" evidence="1">
    <location>
        <begin position="253"/>
        <end position="294"/>
    </location>
</feature>
<dbReference type="EMBL" id="PZQS01000008">
    <property type="protein sequence ID" value="PVD26265.1"/>
    <property type="molecule type" value="Genomic_DNA"/>
</dbReference>
<dbReference type="PANTHER" id="PTHR46657:SF1">
    <property type="entry name" value="CENTROSOMAL PROTEIN OF 128 KDA"/>
    <property type="match status" value="1"/>
</dbReference>
<dbReference type="STRING" id="400727.A0A2T7NYK9"/>
<reference evidence="3 4" key="1">
    <citation type="submission" date="2018-04" db="EMBL/GenBank/DDBJ databases">
        <title>The genome of golden apple snail Pomacea canaliculata provides insight into stress tolerance and invasive adaptation.</title>
        <authorList>
            <person name="Liu C."/>
            <person name="Liu B."/>
            <person name="Ren Y."/>
            <person name="Zhang Y."/>
            <person name="Wang H."/>
            <person name="Li S."/>
            <person name="Jiang F."/>
            <person name="Yin L."/>
            <person name="Zhang G."/>
            <person name="Qian W."/>
            <person name="Fan W."/>
        </authorList>
    </citation>
    <scope>NUCLEOTIDE SEQUENCE [LARGE SCALE GENOMIC DNA]</scope>
    <source>
        <strain evidence="3">SZHN2017</strain>
        <tissue evidence="3">Muscle</tissue>
    </source>
</reference>
<evidence type="ECO:0000256" key="2">
    <source>
        <dbReference type="SAM" id="MobiDB-lite"/>
    </source>
</evidence>
<feature type="coiled-coil region" evidence="1">
    <location>
        <begin position="335"/>
        <end position="471"/>
    </location>
</feature>
<accession>A0A2T7NYK9</accession>
<feature type="region of interest" description="Disordered" evidence="2">
    <location>
        <begin position="977"/>
        <end position="1038"/>
    </location>
</feature>
<feature type="region of interest" description="Disordered" evidence="2">
    <location>
        <begin position="1"/>
        <end position="34"/>
    </location>
</feature>
<evidence type="ECO:0008006" key="5">
    <source>
        <dbReference type="Google" id="ProtNLM"/>
    </source>
</evidence>
<organism evidence="3 4">
    <name type="scientific">Pomacea canaliculata</name>
    <name type="common">Golden apple snail</name>
    <dbReference type="NCBI Taxonomy" id="400727"/>
    <lineage>
        <taxon>Eukaryota</taxon>
        <taxon>Metazoa</taxon>
        <taxon>Spiralia</taxon>
        <taxon>Lophotrochozoa</taxon>
        <taxon>Mollusca</taxon>
        <taxon>Gastropoda</taxon>
        <taxon>Caenogastropoda</taxon>
        <taxon>Architaenioglossa</taxon>
        <taxon>Ampullarioidea</taxon>
        <taxon>Ampullariidae</taxon>
        <taxon>Pomacea</taxon>
    </lineage>
</organism>
<comment type="caution">
    <text evidence="3">The sequence shown here is derived from an EMBL/GenBank/DDBJ whole genome shotgun (WGS) entry which is preliminary data.</text>
</comment>
<dbReference type="GO" id="GO:0005814">
    <property type="term" value="C:centriole"/>
    <property type="evidence" value="ECO:0007669"/>
    <property type="project" value="TreeGrafter"/>
</dbReference>
<dbReference type="AlphaFoldDB" id="A0A2T7NYK9"/>
<evidence type="ECO:0000313" key="4">
    <source>
        <dbReference type="Proteomes" id="UP000245119"/>
    </source>
</evidence>
<protein>
    <recommendedName>
        <fullName evidence="5">Myosin tail domain-containing protein</fullName>
    </recommendedName>
</protein>
<dbReference type="Proteomes" id="UP000245119">
    <property type="component" value="Linkage Group LG8"/>
</dbReference>
<evidence type="ECO:0000256" key="1">
    <source>
        <dbReference type="SAM" id="Coils"/>
    </source>
</evidence>
<dbReference type="PANTHER" id="PTHR46657">
    <property type="entry name" value="CENTROSOMAL PROTEIN OF 128 KDA"/>
    <property type="match status" value="1"/>
</dbReference>
<dbReference type="InterPro" id="IPR026652">
    <property type="entry name" value="CEP128"/>
</dbReference>
<feature type="coiled-coil region" evidence="1">
    <location>
        <begin position="906"/>
        <end position="975"/>
    </location>
</feature>
<gene>
    <name evidence="3" type="ORF">C0Q70_13935</name>
</gene>
<feature type="coiled-coil region" evidence="1">
    <location>
        <begin position="500"/>
        <end position="784"/>
    </location>
</feature>